<dbReference type="SUPFAM" id="SSF81321">
    <property type="entry name" value="Family A G protein-coupled receptor-like"/>
    <property type="match status" value="1"/>
</dbReference>
<keyword evidence="1" id="KW-0472">Membrane</keyword>
<dbReference type="Pfam" id="PF10328">
    <property type="entry name" value="7TM_GPCR_Srx"/>
    <property type="match status" value="1"/>
</dbReference>
<dbReference type="WBParaSite" id="nRc.2.0.1.t20156-RA">
    <property type="protein sequence ID" value="nRc.2.0.1.t20156-RA"/>
    <property type="gene ID" value="nRc.2.0.1.g20156"/>
</dbReference>
<keyword evidence="1" id="KW-1133">Transmembrane helix</keyword>
<feature type="transmembrane region" description="Helical" evidence="1">
    <location>
        <begin position="103"/>
        <end position="133"/>
    </location>
</feature>
<organism evidence="3 4">
    <name type="scientific">Romanomermis culicivorax</name>
    <name type="common">Nematode worm</name>
    <dbReference type="NCBI Taxonomy" id="13658"/>
    <lineage>
        <taxon>Eukaryota</taxon>
        <taxon>Metazoa</taxon>
        <taxon>Ecdysozoa</taxon>
        <taxon>Nematoda</taxon>
        <taxon>Enoplea</taxon>
        <taxon>Dorylaimia</taxon>
        <taxon>Mermithida</taxon>
        <taxon>Mermithoidea</taxon>
        <taxon>Mermithidae</taxon>
        <taxon>Romanomermis</taxon>
    </lineage>
</organism>
<feature type="domain" description="7TM GPCR serpentine receptor class x (Srx)" evidence="2">
    <location>
        <begin position="42"/>
        <end position="160"/>
    </location>
</feature>
<sequence length="198" mass="22854">MMNFTCDQPDVDPRYNLTNICMTIWEFSTTVILVPLLCSTYILVLFTLIRDQYKEYRNPFYTFIVFDGVCDLCMMIFSIYSFVYDLFGYSYLGEKIDSFLGYVFYWALGWYGTEIFAFVITTNRLAAIIFNSLYEQYFGIKSARIICLVTFVSAFVLVTPNCVMFGFHYVPSDQSNKAAALAFSKSGPFYVKDTLKSG</sequence>
<dbReference type="Proteomes" id="UP000887565">
    <property type="component" value="Unplaced"/>
</dbReference>
<reference evidence="4" key="1">
    <citation type="submission" date="2022-11" db="UniProtKB">
        <authorList>
            <consortium name="WormBaseParasite"/>
        </authorList>
    </citation>
    <scope>IDENTIFICATION</scope>
</reference>
<evidence type="ECO:0000313" key="3">
    <source>
        <dbReference type="Proteomes" id="UP000887565"/>
    </source>
</evidence>
<proteinExistence type="predicted"/>
<dbReference type="InterPro" id="IPR019430">
    <property type="entry name" value="7TM_GPCR_serpentine_rcpt_Srx"/>
</dbReference>
<evidence type="ECO:0000256" key="1">
    <source>
        <dbReference type="SAM" id="Phobius"/>
    </source>
</evidence>
<evidence type="ECO:0000313" key="4">
    <source>
        <dbReference type="WBParaSite" id="nRc.2.0.1.t20156-RA"/>
    </source>
</evidence>
<dbReference type="AlphaFoldDB" id="A0A915J117"/>
<feature type="transmembrane region" description="Helical" evidence="1">
    <location>
        <begin position="24"/>
        <end position="48"/>
    </location>
</feature>
<keyword evidence="1" id="KW-0812">Transmembrane</keyword>
<accession>A0A915J117</accession>
<feature type="transmembrane region" description="Helical" evidence="1">
    <location>
        <begin position="145"/>
        <end position="167"/>
    </location>
</feature>
<feature type="transmembrane region" description="Helical" evidence="1">
    <location>
        <begin position="60"/>
        <end position="83"/>
    </location>
</feature>
<dbReference type="Gene3D" id="1.20.1070.10">
    <property type="entry name" value="Rhodopsin 7-helix transmembrane proteins"/>
    <property type="match status" value="1"/>
</dbReference>
<name>A0A915J117_ROMCU</name>
<protein>
    <submittedName>
        <fullName evidence="4">7TM GPCR serpentine receptor class x (Srx) domain-containing protein</fullName>
    </submittedName>
</protein>
<evidence type="ECO:0000259" key="2">
    <source>
        <dbReference type="Pfam" id="PF10328"/>
    </source>
</evidence>
<keyword evidence="3" id="KW-1185">Reference proteome</keyword>